<comment type="caution">
    <text evidence="3">The sequence shown here is derived from an EMBL/GenBank/DDBJ whole genome shotgun (WGS) entry which is preliminary data.</text>
</comment>
<keyword evidence="1" id="KW-1133">Transmembrane helix</keyword>
<dbReference type="AlphaFoldDB" id="A0A168L2Q8"/>
<gene>
    <name evidence="3" type="ORF">PGLA_10135</name>
</gene>
<dbReference type="Proteomes" id="UP000076967">
    <property type="component" value="Unassembled WGS sequence"/>
</dbReference>
<proteinExistence type="predicted"/>
<evidence type="ECO:0000313" key="3">
    <source>
        <dbReference type="EMBL" id="OAB42817.1"/>
    </source>
</evidence>
<dbReference type="InterPro" id="IPR045679">
    <property type="entry name" value="DUF6199"/>
</dbReference>
<feature type="transmembrane region" description="Helical" evidence="1">
    <location>
        <begin position="7"/>
        <end position="26"/>
    </location>
</feature>
<evidence type="ECO:0000313" key="4">
    <source>
        <dbReference type="Proteomes" id="UP000076967"/>
    </source>
</evidence>
<keyword evidence="4" id="KW-1185">Reference proteome</keyword>
<accession>A0A168L2Q8</accession>
<dbReference type="RefSeq" id="WP_068532180.1">
    <property type="nucleotide sequence ID" value="NZ_LVJH01000017.1"/>
</dbReference>
<keyword evidence="1" id="KW-0472">Membrane</keyword>
<dbReference type="Pfam" id="PF19701">
    <property type="entry name" value="DUF6199"/>
    <property type="match status" value="1"/>
</dbReference>
<name>A0A168L2Q8_9BACL</name>
<organism evidence="3 4">
    <name type="scientific">Paenibacillus glacialis</name>
    <dbReference type="NCBI Taxonomy" id="494026"/>
    <lineage>
        <taxon>Bacteria</taxon>
        <taxon>Bacillati</taxon>
        <taxon>Bacillota</taxon>
        <taxon>Bacilli</taxon>
        <taxon>Bacillales</taxon>
        <taxon>Paenibacillaceae</taxon>
        <taxon>Paenibacillus</taxon>
    </lineage>
</organism>
<protein>
    <recommendedName>
        <fullName evidence="2">DUF6199 domain-containing protein</fullName>
    </recommendedName>
</protein>
<feature type="domain" description="DUF6199" evidence="2">
    <location>
        <begin position="6"/>
        <end position="63"/>
    </location>
</feature>
<feature type="transmembrane region" description="Helical" evidence="1">
    <location>
        <begin position="46"/>
        <end position="68"/>
    </location>
</feature>
<sequence length="69" mass="7810">MVYFYGFIGVFMGLWMFFYPTIIWEISESWKSNDGSEPSDLYICSIRLGGIMCILAGLGGIIAFILLIE</sequence>
<dbReference type="EMBL" id="LVJH01000017">
    <property type="protein sequence ID" value="OAB42817.1"/>
    <property type="molecule type" value="Genomic_DNA"/>
</dbReference>
<evidence type="ECO:0000256" key="1">
    <source>
        <dbReference type="SAM" id="Phobius"/>
    </source>
</evidence>
<keyword evidence="1" id="KW-0812">Transmembrane</keyword>
<evidence type="ECO:0000259" key="2">
    <source>
        <dbReference type="Pfam" id="PF19701"/>
    </source>
</evidence>
<reference evidence="3 4" key="1">
    <citation type="submission" date="2016-03" db="EMBL/GenBank/DDBJ databases">
        <title>Draft genome sequence of Paenibacillus glacialis DSM 22343.</title>
        <authorList>
            <person name="Shin S.-K."/>
            <person name="Yi H."/>
        </authorList>
    </citation>
    <scope>NUCLEOTIDE SEQUENCE [LARGE SCALE GENOMIC DNA]</scope>
    <source>
        <strain evidence="3 4">DSM 22343</strain>
    </source>
</reference>